<evidence type="ECO:0000313" key="1">
    <source>
        <dbReference type="EMBL" id="CAG6488975.1"/>
    </source>
</evidence>
<protein>
    <submittedName>
        <fullName evidence="1">(northern house mosquito) hypothetical protein</fullName>
    </submittedName>
</protein>
<dbReference type="EMBL" id="HBUE01111344">
    <property type="protein sequence ID" value="CAG6488975.1"/>
    <property type="molecule type" value="Transcribed_RNA"/>
</dbReference>
<dbReference type="EMBL" id="HBUE01111346">
    <property type="protein sequence ID" value="CAG6488979.1"/>
    <property type="molecule type" value="Transcribed_RNA"/>
</dbReference>
<reference evidence="1" key="1">
    <citation type="submission" date="2021-05" db="EMBL/GenBank/DDBJ databases">
        <authorList>
            <person name="Alioto T."/>
            <person name="Alioto T."/>
            <person name="Gomez Garrido J."/>
        </authorList>
    </citation>
    <scope>NUCLEOTIDE SEQUENCE</scope>
</reference>
<sequence>MLDHVLHGHFGDGTVVKTQDPQPARWTANLLNCSVIDACLVDVQIVDSRTQLNQLNNPRSGHIAATNAHVLEIERPVCKDRTVFQHVDFLQREVIPLWTIIQ</sequence>
<dbReference type="AlphaFoldDB" id="A0A8D8C8B6"/>
<proteinExistence type="predicted"/>
<organism evidence="1">
    <name type="scientific">Culex pipiens</name>
    <name type="common">House mosquito</name>
    <dbReference type="NCBI Taxonomy" id="7175"/>
    <lineage>
        <taxon>Eukaryota</taxon>
        <taxon>Metazoa</taxon>
        <taxon>Ecdysozoa</taxon>
        <taxon>Arthropoda</taxon>
        <taxon>Hexapoda</taxon>
        <taxon>Insecta</taxon>
        <taxon>Pterygota</taxon>
        <taxon>Neoptera</taxon>
        <taxon>Endopterygota</taxon>
        <taxon>Diptera</taxon>
        <taxon>Nematocera</taxon>
        <taxon>Culicoidea</taxon>
        <taxon>Culicidae</taxon>
        <taxon>Culicinae</taxon>
        <taxon>Culicini</taxon>
        <taxon>Culex</taxon>
        <taxon>Culex</taxon>
    </lineage>
</organism>
<accession>A0A8D8C8B6</accession>
<name>A0A8D8C8B6_CULPI</name>